<dbReference type="EMBL" id="JAIWYP010000007">
    <property type="protein sequence ID" value="KAH3800092.1"/>
    <property type="molecule type" value="Genomic_DNA"/>
</dbReference>
<organism evidence="1 2">
    <name type="scientific">Dreissena polymorpha</name>
    <name type="common">Zebra mussel</name>
    <name type="synonym">Mytilus polymorpha</name>
    <dbReference type="NCBI Taxonomy" id="45954"/>
    <lineage>
        <taxon>Eukaryota</taxon>
        <taxon>Metazoa</taxon>
        <taxon>Spiralia</taxon>
        <taxon>Lophotrochozoa</taxon>
        <taxon>Mollusca</taxon>
        <taxon>Bivalvia</taxon>
        <taxon>Autobranchia</taxon>
        <taxon>Heteroconchia</taxon>
        <taxon>Euheterodonta</taxon>
        <taxon>Imparidentia</taxon>
        <taxon>Neoheterodontei</taxon>
        <taxon>Myida</taxon>
        <taxon>Dreissenoidea</taxon>
        <taxon>Dreissenidae</taxon>
        <taxon>Dreissena</taxon>
    </lineage>
</organism>
<accession>A0A9D4J9M9</accession>
<reference evidence="1" key="1">
    <citation type="journal article" date="2019" name="bioRxiv">
        <title>The Genome of the Zebra Mussel, Dreissena polymorpha: A Resource for Invasive Species Research.</title>
        <authorList>
            <person name="McCartney M.A."/>
            <person name="Auch B."/>
            <person name="Kono T."/>
            <person name="Mallez S."/>
            <person name="Zhang Y."/>
            <person name="Obille A."/>
            <person name="Becker A."/>
            <person name="Abrahante J.E."/>
            <person name="Garbe J."/>
            <person name="Badalamenti J.P."/>
            <person name="Herman A."/>
            <person name="Mangelson H."/>
            <person name="Liachko I."/>
            <person name="Sullivan S."/>
            <person name="Sone E.D."/>
            <person name="Koren S."/>
            <person name="Silverstein K.A.T."/>
            <person name="Beckman K.B."/>
            <person name="Gohl D.M."/>
        </authorList>
    </citation>
    <scope>NUCLEOTIDE SEQUENCE</scope>
    <source>
        <strain evidence="1">Duluth1</strain>
        <tissue evidence="1">Whole animal</tissue>
    </source>
</reference>
<gene>
    <name evidence="1" type="ORF">DPMN_153717</name>
</gene>
<evidence type="ECO:0000313" key="1">
    <source>
        <dbReference type="EMBL" id="KAH3800092.1"/>
    </source>
</evidence>
<dbReference type="AlphaFoldDB" id="A0A9D4J9M9"/>
<protein>
    <submittedName>
        <fullName evidence="1">Uncharacterized protein</fullName>
    </submittedName>
</protein>
<proteinExistence type="predicted"/>
<dbReference type="Proteomes" id="UP000828390">
    <property type="component" value="Unassembled WGS sequence"/>
</dbReference>
<reference evidence="1" key="2">
    <citation type="submission" date="2020-11" db="EMBL/GenBank/DDBJ databases">
        <authorList>
            <person name="McCartney M.A."/>
            <person name="Auch B."/>
            <person name="Kono T."/>
            <person name="Mallez S."/>
            <person name="Becker A."/>
            <person name="Gohl D.M."/>
            <person name="Silverstein K.A.T."/>
            <person name="Koren S."/>
            <person name="Bechman K.B."/>
            <person name="Herman A."/>
            <person name="Abrahante J.E."/>
            <person name="Garbe J."/>
        </authorList>
    </citation>
    <scope>NUCLEOTIDE SEQUENCE</scope>
    <source>
        <strain evidence="1">Duluth1</strain>
        <tissue evidence="1">Whole animal</tissue>
    </source>
</reference>
<keyword evidence="2" id="KW-1185">Reference proteome</keyword>
<name>A0A9D4J9M9_DREPO</name>
<comment type="caution">
    <text evidence="1">The sequence shown here is derived from an EMBL/GenBank/DDBJ whole genome shotgun (WGS) entry which is preliminary data.</text>
</comment>
<evidence type="ECO:0000313" key="2">
    <source>
        <dbReference type="Proteomes" id="UP000828390"/>
    </source>
</evidence>
<sequence length="275" mass="31058">MYVSERSVSNGVVSGEWVYSERMCESVMSQLVNNELSESMMSPWSVVRELSVVSHSSVSSERMSMWMMSEWLDELVEREVASEICCELGKSELCSEWLVMTEVCELGMRESVSDVMIGERVSVGDSVRSEFMMSPCVSDFVSEVCMNWRKSNEKVLSESVSSELIVIGDSVKSAVHDEWSCVREWVSPLSVSERLLSECVSESMSEWWVSGGVSEVVVMSEVLVVSVWWVSEVWVSDEVKVLSELVSCVGCCVSEWIKNEWDREIEGPEIIYSCL</sequence>